<reference evidence="3" key="1">
    <citation type="submission" date="2021-01" db="UniProtKB">
        <authorList>
            <consortium name="EnsemblPlants"/>
        </authorList>
    </citation>
    <scope>IDENTIFICATION</scope>
</reference>
<feature type="region of interest" description="Disordered" evidence="1">
    <location>
        <begin position="441"/>
        <end position="465"/>
    </location>
</feature>
<dbReference type="InterPro" id="IPR013989">
    <property type="entry name" value="Dev_and_cell_death_domain"/>
</dbReference>
<keyword evidence="4" id="KW-1185">Reference proteome</keyword>
<sequence length="547" mass="59964">MVKGGKAEYNDSEKPTQQIIAKGIGKKNGKGKKLKAVTMGVESLASDTTGSNAYNKDISEFNDEFAGYIFLCSGRTKPECFSYRVFGLPSFRINVVAKIKQNTKLFLFDFDVKLLYGVYAASSDGTMNLEPHAFDGKFPAQVKFEIFKECMAIPESKFKHAIKHNYFGRSKFKQDLSADQVNNLISLFPPLSSPLSAPRVPLLSNKLQPVRTLHQEIEEQIHPPGISPPMHQQLAGSQYIGSGVAHSSSQASRSSLPLYDYEGLMTSMHGAHVLPVVPSRHFPLNRLLPNDSSHLPEHPQRSFFPQCSAPNHQGISASMQMYGPFHSGVDINHQRGLPNEYYLNQNQDIRLRQSHGQAQTTPQISAPPRESDRTPSSVLAAAYWVAVASEIPQPGVPQSVDSVHNMTGQNTSSLQYKPPNLTSASILDAYWEAKALEDSRQMQPGPSHMLGPNPPNSQIFAESAQGPSQSMSVPYWVAVSNGDQYHLNSNQQPMLSSQGIAFPNSHTAGDAGNQVPTFDPGPQQPVYDPAHPQIQHSAPPPYGALNL</sequence>
<accession>A0A7N0ZWE6</accession>
<feature type="compositionally biased region" description="Polar residues" evidence="1">
    <location>
        <begin position="496"/>
        <end position="507"/>
    </location>
</feature>
<dbReference type="EnsemblPlants" id="Kaladp0040s0747.2.v1.1">
    <property type="protein sequence ID" value="Kaladp0040s0747.2.v1.1"/>
    <property type="gene ID" value="Kaladp0040s0747.v1.1"/>
</dbReference>
<dbReference type="PROSITE" id="PS51222">
    <property type="entry name" value="DCD"/>
    <property type="match status" value="1"/>
</dbReference>
<feature type="compositionally biased region" description="Pro residues" evidence="1">
    <location>
        <begin position="538"/>
        <end position="547"/>
    </location>
</feature>
<dbReference type="Proteomes" id="UP000594263">
    <property type="component" value="Unplaced"/>
</dbReference>
<dbReference type="AlphaFoldDB" id="A0A7N0ZWE6"/>
<name>A0A7N0ZWE6_KALFE</name>
<feature type="compositionally biased region" description="Polar residues" evidence="1">
    <location>
        <begin position="354"/>
        <end position="364"/>
    </location>
</feature>
<dbReference type="PANTHER" id="PTHR46444">
    <property type="entry name" value="DCD (DEVELOPMENT AND CELL DEATH) DOMAIN PROTEIN-RELATED"/>
    <property type="match status" value="1"/>
</dbReference>
<feature type="domain" description="DCD" evidence="2">
    <location>
        <begin position="63"/>
        <end position="190"/>
    </location>
</feature>
<evidence type="ECO:0000259" key="2">
    <source>
        <dbReference type="PROSITE" id="PS51222"/>
    </source>
</evidence>
<protein>
    <recommendedName>
        <fullName evidence="2">DCD domain-containing protein</fullName>
    </recommendedName>
</protein>
<dbReference type="EnsemblPlants" id="Kaladp0040s0747.1.v1.1">
    <property type="protein sequence ID" value="Kaladp0040s0747.1.v1.1"/>
    <property type="gene ID" value="Kaladp0040s0747.v1.1"/>
</dbReference>
<feature type="compositionally biased region" description="Polar residues" evidence="1">
    <location>
        <begin position="456"/>
        <end position="465"/>
    </location>
</feature>
<feature type="region of interest" description="Disordered" evidence="1">
    <location>
        <begin position="496"/>
        <end position="547"/>
    </location>
</feature>
<organism evidence="3 4">
    <name type="scientific">Kalanchoe fedtschenkoi</name>
    <name type="common">Lavender scallops</name>
    <name type="synonym">South American air plant</name>
    <dbReference type="NCBI Taxonomy" id="63787"/>
    <lineage>
        <taxon>Eukaryota</taxon>
        <taxon>Viridiplantae</taxon>
        <taxon>Streptophyta</taxon>
        <taxon>Embryophyta</taxon>
        <taxon>Tracheophyta</taxon>
        <taxon>Spermatophyta</taxon>
        <taxon>Magnoliopsida</taxon>
        <taxon>eudicotyledons</taxon>
        <taxon>Gunneridae</taxon>
        <taxon>Pentapetalae</taxon>
        <taxon>Saxifragales</taxon>
        <taxon>Crassulaceae</taxon>
        <taxon>Kalanchoe</taxon>
    </lineage>
</organism>
<evidence type="ECO:0000256" key="1">
    <source>
        <dbReference type="SAM" id="MobiDB-lite"/>
    </source>
</evidence>
<dbReference type="SMART" id="SM00767">
    <property type="entry name" value="DCD"/>
    <property type="match status" value="1"/>
</dbReference>
<evidence type="ECO:0000313" key="4">
    <source>
        <dbReference type="Proteomes" id="UP000594263"/>
    </source>
</evidence>
<dbReference type="Pfam" id="PF10539">
    <property type="entry name" value="Dev_Cell_Death"/>
    <property type="match status" value="1"/>
</dbReference>
<evidence type="ECO:0000313" key="3">
    <source>
        <dbReference type="EnsemblPlants" id="Kaladp0040s0747.2.v1.1"/>
    </source>
</evidence>
<dbReference type="Gramene" id="Kaladp0040s0747.1.v1.1">
    <property type="protein sequence ID" value="Kaladp0040s0747.1.v1.1"/>
    <property type="gene ID" value="Kaladp0040s0747.v1.1"/>
</dbReference>
<feature type="region of interest" description="Disordered" evidence="1">
    <location>
        <begin position="354"/>
        <end position="375"/>
    </location>
</feature>
<proteinExistence type="predicted"/>
<dbReference type="PANTHER" id="PTHR46444:SF19">
    <property type="entry name" value="OS02G0745600 PROTEIN"/>
    <property type="match status" value="1"/>
</dbReference>
<dbReference type="Gramene" id="Kaladp0040s0747.2.v1.1">
    <property type="protein sequence ID" value="Kaladp0040s0747.2.v1.1"/>
    <property type="gene ID" value="Kaladp0040s0747.v1.1"/>
</dbReference>